<feature type="compositionally biased region" description="Basic and acidic residues" evidence="4">
    <location>
        <begin position="21"/>
        <end position="31"/>
    </location>
</feature>
<evidence type="ECO:0000313" key="6">
    <source>
        <dbReference type="Proteomes" id="UP000276133"/>
    </source>
</evidence>
<keyword evidence="3" id="KW-0539">Nucleus</keyword>
<dbReference type="InterPro" id="IPR028160">
    <property type="entry name" value="Slx9-like"/>
</dbReference>
<gene>
    <name evidence="5" type="ORF">BpHYR1_051471</name>
</gene>
<dbReference type="GO" id="GO:0005730">
    <property type="term" value="C:nucleolus"/>
    <property type="evidence" value="ECO:0007669"/>
    <property type="project" value="UniProtKB-SubCell"/>
</dbReference>
<dbReference type="GO" id="GO:0030686">
    <property type="term" value="C:90S preribosome"/>
    <property type="evidence" value="ECO:0007669"/>
    <property type="project" value="InterPro"/>
</dbReference>
<dbReference type="GO" id="GO:0030688">
    <property type="term" value="C:preribosome, small subunit precursor"/>
    <property type="evidence" value="ECO:0007669"/>
    <property type="project" value="InterPro"/>
</dbReference>
<feature type="compositionally biased region" description="Low complexity" evidence="4">
    <location>
        <begin position="7"/>
        <end position="20"/>
    </location>
</feature>
<dbReference type="GO" id="GO:0000462">
    <property type="term" value="P:maturation of SSU-rRNA from tricistronic rRNA transcript (SSU-rRNA, 5.8S rRNA, LSU-rRNA)"/>
    <property type="evidence" value="ECO:0007669"/>
    <property type="project" value="InterPro"/>
</dbReference>
<dbReference type="OrthoDB" id="18703at2759"/>
<evidence type="ECO:0000256" key="4">
    <source>
        <dbReference type="SAM" id="MobiDB-lite"/>
    </source>
</evidence>
<dbReference type="Pfam" id="PF15341">
    <property type="entry name" value="SLX9"/>
    <property type="match status" value="1"/>
</dbReference>
<dbReference type="EMBL" id="REGN01002142">
    <property type="protein sequence ID" value="RNA29990.1"/>
    <property type="molecule type" value="Genomic_DNA"/>
</dbReference>
<dbReference type="AlphaFoldDB" id="A0A3M7S2X7"/>
<evidence type="ECO:0000256" key="3">
    <source>
        <dbReference type="ARBA" id="ARBA00023242"/>
    </source>
</evidence>
<reference evidence="5 6" key="1">
    <citation type="journal article" date="2018" name="Sci. Rep.">
        <title>Genomic signatures of local adaptation to the degree of environmental predictability in rotifers.</title>
        <authorList>
            <person name="Franch-Gras L."/>
            <person name="Hahn C."/>
            <person name="Garcia-Roger E.M."/>
            <person name="Carmona M.J."/>
            <person name="Serra M."/>
            <person name="Gomez A."/>
        </authorList>
    </citation>
    <scope>NUCLEOTIDE SEQUENCE [LARGE SCALE GENOMIC DNA]</scope>
    <source>
        <strain evidence="5">HYR1</strain>
    </source>
</reference>
<evidence type="ECO:0000256" key="2">
    <source>
        <dbReference type="ARBA" id="ARBA00011022"/>
    </source>
</evidence>
<comment type="subcellular location">
    <subcellularLocation>
        <location evidence="1">Nucleus</location>
        <location evidence="1">Nucleolus</location>
    </subcellularLocation>
</comment>
<proteinExistence type="inferred from homology"/>
<evidence type="ECO:0000313" key="5">
    <source>
        <dbReference type="EMBL" id="RNA29990.1"/>
    </source>
</evidence>
<evidence type="ECO:0000256" key="1">
    <source>
        <dbReference type="ARBA" id="ARBA00004604"/>
    </source>
</evidence>
<comment type="caution">
    <text evidence="5">The sequence shown here is derived from an EMBL/GenBank/DDBJ whole genome shotgun (WGS) entry which is preliminary data.</text>
</comment>
<keyword evidence="6" id="KW-1185">Reference proteome</keyword>
<accession>A0A3M7S2X7</accession>
<sequence length="277" mass="32070">MGKLRSLKNNNLANSKNKNAQNEDKYAENTDLDRNINEIEEVKKPSLLKKVQFKKNKKDNKSTLAKFKKTDDANKEKYESIKTNLLKQIKLSDNASGEDCKKVELNFVNRTSRLTNSMLKSILKNNSQSDVIKKLGPKSKNLVTIKEGKNISKKAKDKLKKNVWQERIGLIKNQLKEKNEKAKREKTVITGDMKPMIDSLEKFDKSVLFQDKSNNLQNLTRKEKREKNLINQKTKVTQRQSIRDKTSNDDINLFNQLSGYSEFTKNPLNTLKKHLTK</sequence>
<name>A0A3M7S2X7_BRAPC</name>
<feature type="region of interest" description="Disordered" evidence="4">
    <location>
        <begin position="1"/>
        <end position="31"/>
    </location>
</feature>
<protein>
    <submittedName>
        <fullName evidence="5">Uncharacterized protein</fullName>
    </submittedName>
</protein>
<organism evidence="5 6">
    <name type="scientific">Brachionus plicatilis</name>
    <name type="common">Marine rotifer</name>
    <name type="synonym">Brachionus muelleri</name>
    <dbReference type="NCBI Taxonomy" id="10195"/>
    <lineage>
        <taxon>Eukaryota</taxon>
        <taxon>Metazoa</taxon>
        <taxon>Spiralia</taxon>
        <taxon>Gnathifera</taxon>
        <taxon>Rotifera</taxon>
        <taxon>Eurotatoria</taxon>
        <taxon>Monogononta</taxon>
        <taxon>Pseudotrocha</taxon>
        <taxon>Ploima</taxon>
        <taxon>Brachionidae</taxon>
        <taxon>Brachionus</taxon>
    </lineage>
</organism>
<dbReference type="Proteomes" id="UP000276133">
    <property type="component" value="Unassembled WGS sequence"/>
</dbReference>
<comment type="similarity">
    <text evidence="2">Belongs to the SLX9 family.</text>
</comment>